<dbReference type="AlphaFoldDB" id="A0A1H0S2Y5"/>
<reference evidence="2" key="1">
    <citation type="submission" date="2016-10" db="EMBL/GenBank/DDBJ databases">
        <authorList>
            <person name="Varghese N."/>
            <person name="Submissions S."/>
        </authorList>
    </citation>
    <scope>NUCLEOTIDE SEQUENCE [LARGE SCALE GENOMIC DNA]</scope>
    <source>
        <strain evidence="2">DSM 46732</strain>
    </source>
</reference>
<gene>
    <name evidence="1" type="ORF">SAMN04487905_103351</name>
</gene>
<accession>A0A1H0S2Y5</accession>
<keyword evidence="2" id="KW-1185">Reference proteome</keyword>
<dbReference type="EMBL" id="FNJR01000003">
    <property type="protein sequence ID" value="SDP35965.1"/>
    <property type="molecule type" value="Genomic_DNA"/>
</dbReference>
<dbReference type="Proteomes" id="UP000199497">
    <property type="component" value="Unassembled WGS sequence"/>
</dbReference>
<sequence length="65" mass="7453">MTKRYNVVPRVIPFTTGEYVVLGSGWKLSPTSGRFDRLRAAAASERETATMLDRRIKELRHQTTE</sequence>
<name>A0A1H0S2Y5_9ACTN</name>
<evidence type="ECO:0000313" key="1">
    <source>
        <dbReference type="EMBL" id="SDP35965.1"/>
    </source>
</evidence>
<evidence type="ECO:0000313" key="2">
    <source>
        <dbReference type="Proteomes" id="UP000199497"/>
    </source>
</evidence>
<dbReference type="RefSeq" id="WP_052428140.1">
    <property type="nucleotide sequence ID" value="NZ_FNJR01000003.1"/>
</dbReference>
<organism evidence="1 2">
    <name type="scientific">Actinopolyspora xinjiangensis</name>
    <dbReference type="NCBI Taxonomy" id="405564"/>
    <lineage>
        <taxon>Bacteria</taxon>
        <taxon>Bacillati</taxon>
        <taxon>Actinomycetota</taxon>
        <taxon>Actinomycetes</taxon>
        <taxon>Actinopolysporales</taxon>
        <taxon>Actinopolysporaceae</taxon>
        <taxon>Actinopolyspora</taxon>
    </lineage>
</organism>
<protein>
    <submittedName>
        <fullName evidence="1">Uncharacterized protein</fullName>
    </submittedName>
</protein>
<proteinExistence type="predicted"/>
<dbReference type="STRING" id="405564.SAMN04487905_103351"/>